<proteinExistence type="predicted"/>
<sequence length="371" mass="41602">MSVHYHLGRFPPAQLDWSTLIPLLGPTAAAVARYDGTLAAIPNAAVLLSPLTTQEAVLSSRIEGTQATMGEVLTFEARGDSPGLSEERRNDIREVLNYRAAMRMAEKMLADVPLSQRVIREAHKVLLDGVRGQGKAPGEYRRLPNWIGPAGCTVEQARFVPISADKLPDAMSAWERYLHADAPDRLVQLAIVHAEFEALHPFLDGNGRLGRMLVPLFLWQNGLIQRPMFYLSAFLEAHRDEYYERLLAVSRDDDWTGWCRFFLDAIKAQAEENQQKAAAILDLYERMKREVVDLTRSQYAIHALDWIFERPIFRSSDFVASAGIPEPTAKRIVPALRESGILRILVEASGRRAATLCFPALLNIAEGREVF</sequence>
<evidence type="ECO:0000313" key="3">
    <source>
        <dbReference type="Proteomes" id="UP000669605"/>
    </source>
</evidence>
<dbReference type="Pfam" id="PF02661">
    <property type="entry name" value="Fic"/>
    <property type="match status" value="1"/>
</dbReference>
<dbReference type="PANTHER" id="PTHR13504:SF38">
    <property type="entry name" value="FIDO DOMAIN-CONTAINING PROTEIN"/>
    <property type="match status" value="1"/>
</dbReference>
<dbReference type="EMBL" id="JAAAUB010000011">
    <property type="protein sequence ID" value="NMH17072.1"/>
    <property type="molecule type" value="Genomic_DNA"/>
</dbReference>
<dbReference type="InterPro" id="IPR036597">
    <property type="entry name" value="Fido-like_dom_sf"/>
</dbReference>
<dbReference type="RefSeq" id="WP_142804166.1">
    <property type="nucleotide sequence ID" value="NZ_JAAAUB010000011.1"/>
</dbReference>
<feature type="domain" description="Fido" evidence="1">
    <location>
        <begin position="114"/>
        <end position="264"/>
    </location>
</feature>
<protein>
    <submittedName>
        <fullName evidence="2">Fic family protein</fullName>
    </submittedName>
</protein>
<dbReference type="Pfam" id="PF13784">
    <property type="entry name" value="Fic_N"/>
    <property type="match status" value="1"/>
</dbReference>
<dbReference type="InterPro" id="IPR040198">
    <property type="entry name" value="Fido_containing"/>
</dbReference>
<evidence type="ECO:0000259" key="1">
    <source>
        <dbReference type="PROSITE" id="PS51459"/>
    </source>
</evidence>
<dbReference type="InterPro" id="IPR026287">
    <property type="entry name" value="SoFic-like"/>
</dbReference>
<dbReference type="PANTHER" id="PTHR13504">
    <property type="entry name" value="FIDO DOMAIN-CONTAINING PROTEIN DDB_G0283145"/>
    <property type="match status" value="1"/>
</dbReference>
<organism evidence="2 3">
    <name type="scientific">Tepidiphilus baoligensis</name>
    <dbReference type="NCBI Taxonomy" id="2698687"/>
    <lineage>
        <taxon>Bacteria</taxon>
        <taxon>Pseudomonadati</taxon>
        <taxon>Pseudomonadota</taxon>
        <taxon>Hydrogenophilia</taxon>
        <taxon>Hydrogenophilales</taxon>
        <taxon>Hydrogenophilaceae</taxon>
        <taxon>Tepidiphilus</taxon>
    </lineage>
</organism>
<reference evidence="2 3" key="1">
    <citation type="journal article" date="2020" name="Curr. Microbiol.">
        <title>Tepidiphilus baoligensis sp. nov., a Novel Bacterium of the Family Hydrogenophilaceae Isolated from an Oil Reservoir.</title>
        <authorList>
            <person name="Zhang X."/>
            <person name="Wang G."/>
            <person name="Ma X."/>
            <person name="Yu J."/>
            <person name="You J."/>
            <person name="Xue Y."/>
            <person name="Ma Y."/>
        </authorList>
    </citation>
    <scope>NUCLEOTIDE SEQUENCE [LARGE SCALE GENOMIC DNA]</scope>
    <source>
        <strain evidence="2 3">B18-69</strain>
    </source>
</reference>
<dbReference type="Proteomes" id="UP000669605">
    <property type="component" value="Unassembled WGS sequence"/>
</dbReference>
<evidence type="ECO:0000313" key="2">
    <source>
        <dbReference type="EMBL" id="NMH17072.1"/>
    </source>
</evidence>
<dbReference type="InterPro" id="IPR025758">
    <property type="entry name" value="Fic/DOC_N"/>
</dbReference>
<dbReference type="Gene3D" id="1.10.3290.10">
    <property type="entry name" value="Fido-like domain"/>
    <property type="match status" value="1"/>
</dbReference>
<name>A0ABX1QME4_9PROT</name>
<gene>
    <name evidence="2" type="ORF">GV368_08175</name>
</gene>
<comment type="caution">
    <text evidence="2">The sequence shown here is derived from an EMBL/GenBank/DDBJ whole genome shotgun (WGS) entry which is preliminary data.</text>
</comment>
<dbReference type="PIRSF" id="PIRSF038925">
    <property type="entry name" value="AMP-prot_trans"/>
    <property type="match status" value="1"/>
</dbReference>
<keyword evidence="3" id="KW-1185">Reference proteome</keyword>
<dbReference type="SUPFAM" id="SSF140931">
    <property type="entry name" value="Fic-like"/>
    <property type="match status" value="1"/>
</dbReference>
<dbReference type="PROSITE" id="PS51459">
    <property type="entry name" value="FIDO"/>
    <property type="match status" value="1"/>
</dbReference>
<dbReference type="InterPro" id="IPR003812">
    <property type="entry name" value="Fido"/>
</dbReference>
<accession>A0ABX1QME4</accession>